<evidence type="ECO:0000313" key="1">
    <source>
        <dbReference type="EMBL" id="ESK95213.1"/>
    </source>
</evidence>
<keyword evidence="2" id="KW-1185">Reference proteome</keyword>
<dbReference type="KEGG" id="mrr:Moror_3971"/>
<organism evidence="1 2">
    <name type="scientific">Moniliophthora roreri (strain MCA 2997)</name>
    <name type="common">Cocoa frosty pod rot fungus</name>
    <name type="synonym">Crinipellis roreri</name>
    <dbReference type="NCBI Taxonomy" id="1381753"/>
    <lineage>
        <taxon>Eukaryota</taxon>
        <taxon>Fungi</taxon>
        <taxon>Dikarya</taxon>
        <taxon>Basidiomycota</taxon>
        <taxon>Agaricomycotina</taxon>
        <taxon>Agaricomycetes</taxon>
        <taxon>Agaricomycetidae</taxon>
        <taxon>Agaricales</taxon>
        <taxon>Marasmiineae</taxon>
        <taxon>Marasmiaceae</taxon>
        <taxon>Moniliophthora</taxon>
    </lineage>
</organism>
<sequence length="190" mass="22137">MFWWRSRAANNLGSDGHTQTKGHAELVENGSFHISSTHDTNGPNNSIQDLQREFEVETPMLHRTTATGKTMRMPTYYYCFELDDARTIIPEMLKVGQAWKWTRVAASKHHVLEVCDYGVCWLNLRSKEWRSTLALFHRILAWSGTEKEKENHCDSMSKQHYLKHLSTRLAWIRSARSSHRETPTRGFMIS</sequence>
<dbReference type="EMBL" id="AWSO01000101">
    <property type="protein sequence ID" value="ESK95213.1"/>
    <property type="molecule type" value="Genomic_DNA"/>
</dbReference>
<dbReference type="HOGENOM" id="CLU_1428350_0_0_1"/>
<accession>V2X7R7</accession>
<proteinExistence type="predicted"/>
<protein>
    <submittedName>
        <fullName evidence="1">Uncharacterized protein</fullName>
    </submittedName>
</protein>
<name>V2X7R7_MONRO</name>
<comment type="caution">
    <text evidence="1">The sequence shown here is derived from an EMBL/GenBank/DDBJ whole genome shotgun (WGS) entry which is preliminary data.</text>
</comment>
<dbReference type="Proteomes" id="UP000017559">
    <property type="component" value="Unassembled WGS sequence"/>
</dbReference>
<evidence type="ECO:0000313" key="2">
    <source>
        <dbReference type="Proteomes" id="UP000017559"/>
    </source>
</evidence>
<reference evidence="1 2" key="1">
    <citation type="journal article" date="2014" name="BMC Genomics">
        <title>Genome and secretome analysis of the hemibiotrophic fungal pathogen, Moniliophthora roreri, which causes frosty pod rot disease of cacao: mechanisms of the biotrophic and necrotrophic phases.</title>
        <authorList>
            <person name="Meinhardt L.W."/>
            <person name="Costa G.G.L."/>
            <person name="Thomazella D.P.T."/>
            <person name="Teixeira P.J.P.L."/>
            <person name="Carazzolle M.F."/>
            <person name="Schuster S.C."/>
            <person name="Carlson J.E."/>
            <person name="Guiltinan M.J."/>
            <person name="Mieczkowski P."/>
            <person name="Farmer A."/>
            <person name="Ramaraj T."/>
            <person name="Crozier J."/>
            <person name="Davis R.E."/>
            <person name="Shao J."/>
            <person name="Melnick R.L."/>
            <person name="Pereira G.A.G."/>
            <person name="Bailey B.A."/>
        </authorList>
    </citation>
    <scope>NUCLEOTIDE SEQUENCE [LARGE SCALE GENOMIC DNA]</scope>
    <source>
        <strain evidence="1 2">MCA 2997</strain>
    </source>
</reference>
<gene>
    <name evidence="1" type="ORF">Moror_3971</name>
</gene>
<dbReference type="AlphaFoldDB" id="V2X7R7"/>